<dbReference type="GO" id="GO:0004673">
    <property type="term" value="F:protein histidine kinase activity"/>
    <property type="evidence" value="ECO:0007669"/>
    <property type="project" value="UniProtKB-EC"/>
</dbReference>
<keyword evidence="6 10" id="KW-0418">Kinase</keyword>
<accession>A0A4R5DJJ7</accession>
<dbReference type="Gene3D" id="3.30.565.10">
    <property type="entry name" value="Histidine kinase-like ATPase, C-terminal domain"/>
    <property type="match status" value="1"/>
</dbReference>
<dbReference type="EC" id="2.7.13.3" evidence="2"/>
<dbReference type="GO" id="GO:0005524">
    <property type="term" value="F:ATP binding"/>
    <property type="evidence" value="ECO:0007669"/>
    <property type="project" value="UniProtKB-KW"/>
</dbReference>
<dbReference type="SMART" id="SM00387">
    <property type="entry name" value="HATPase_c"/>
    <property type="match status" value="1"/>
</dbReference>
<dbReference type="InterPro" id="IPR011990">
    <property type="entry name" value="TPR-like_helical_dom_sf"/>
</dbReference>
<feature type="transmembrane region" description="Helical" evidence="8">
    <location>
        <begin position="565"/>
        <end position="585"/>
    </location>
</feature>
<keyword evidence="8" id="KW-1133">Transmembrane helix</keyword>
<keyword evidence="8" id="KW-0472">Membrane</keyword>
<keyword evidence="11" id="KW-1185">Reference proteome</keyword>
<dbReference type="InterPro" id="IPR036890">
    <property type="entry name" value="HATPase_C_sf"/>
</dbReference>
<dbReference type="SUPFAM" id="SSF55874">
    <property type="entry name" value="ATPase domain of HSP90 chaperone/DNA topoisomerase II/histidine kinase"/>
    <property type="match status" value="1"/>
</dbReference>
<dbReference type="Pfam" id="PF13581">
    <property type="entry name" value="HATPase_c_2"/>
    <property type="match status" value="1"/>
</dbReference>
<protein>
    <recommendedName>
        <fullName evidence="2">histidine kinase</fullName>
        <ecNumber evidence="2">2.7.13.3</ecNumber>
    </recommendedName>
</protein>
<dbReference type="PANTHER" id="PTHR41523:SF8">
    <property type="entry name" value="ETHYLENE RESPONSE SENSOR PROTEIN"/>
    <property type="match status" value="1"/>
</dbReference>
<comment type="catalytic activity">
    <reaction evidence="1">
        <text>ATP + protein L-histidine = ADP + protein N-phospho-L-histidine.</text>
        <dbReference type="EC" id="2.7.13.3"/>
    </reaction>
</comment>
<dbReference type="RefSeq" id="WP_131961456.1">
    <property type="nucleotide sequence ID" value="NZ_SMFL01000014.1"/>
</dbReference>
<evidence type="ECO:0000256" key="6">
    <source>
        <dbReference type="ARBA" id="ARBA00022777"/>
    </source>
</evidence>
<evidence type="ECO:0000259" key="9">
    <source>
        <dbReference type="SMART" id="SM00387"/>
    </source>
</evidence>
<evidence type="ECO:0000256" key="7">
    <source>
        <dbReference type="ARBA" id="ARBA00022840"/>
    </source>
</evidence>
<evidence type="ECO:0000313" key="10">
    <source>
        <dbReference type="EMBL" id="TDE10753.1"/>
    </source>
</evidence>
<dbReference type="EMBL" id="SMFL01000014">
    <property type="protein sequence ID" value="TDE10753.1"/>
    <property type="molecule type" value="Genomic_DNA"/>
</dbReference>
<evidence type="ECO:0000256" key="8">
    <source>
        <dbReference type="SAM" id="Phobius"/>
    </source>
</evidence>
<keyword evidence="4" id="KW-0808">Transferase</keyword>
<keyword evidence="3" id="KW-0597">Phosphoprotein</keyword>
<keyword evidence="8" id="KW-0812">Transmembrane</keyword>
<evidence type="ECO:0000256" key="5">
    <source>
        <dbReference type="ARBA" id="ARBA00022741"/>
    </source>
</evidence>
<evidence type="ECO:0000256" key="3">
    <source>
        <dbReference type="ARBA" id="ARBA00022553"/>
    </source>
</evidence>
<dbReference type="InterPro" id="IPR003594">
    <property type="entry name" value="HATPase_dom"/>
</dbReference>
<dbReference type="AlphaFoldDB" id="A0A4R5DJJ7"/>
<keyword evidence="5" id="KW-0547">Nucleotide-binding</keyword>
<dbReference type="Gene3D" id="1.25.40.10">
    <property type="entry name" value="Tetratricopeptide repeat domain"/>
    <property type="match status" value="2"/>
</dbReference>
<evidence type="ECO:0000313" key="11">
    <source>
        <dbReference type="Proteomes" id="UP000294850"/>
    </source>
</evidence>
<name>A0A4R5DJJ7_9BACT</name>
<proteinExistence type="predicted"/>
<dbReference type="SUPFAM" id="SSF48452">
    <property type="entry name" value="TPR-like"/>
    <property type="match status" value="1"/>
</dbReference>
<evidence type="ECO:0000256" key="2">
    <source>
        <dbReference type="ARBA" id="ARBA00012438"/>
    </source>
</evidence>
<dbReference type="Gene3D" id="3.30.450.20">
    <property type="entry name" value="PAS domain"/>
    <property type="match status" value="1"/>
</dbReference>
<keyword evidence="7" id="KW-0067">ATP-binding</keyword>
<dbReference type="PANTHER" id="PTHR41523">
    <property type="entry name" value="TWO-COMPONENT SYSTEM SENSOR PROTEIN"/>
    <property type="match status" value="1"/>
</dbReference>
<evidence type="ECO:0000256" key="4">
    <source>
        <dbReference type="ARBA" id="ARBA00022679"/>
    </source>
</evidence>
<dbReference type="Pfam" id="PF07568">
    <property type="entry name" value="HisKA_2"/>
    <property type="match status" value="1"/>
</dbReference>
<sequence>MGQISKIVKTFGRKFKAYSLLWLLLLTSYVPVHSQSLSEQVIGRYDINKKRLLAISTALNLYMILEGQIDLDSAMLMSCQAYNFSRLLPYSEGYDNGSVSVGRTMIDSGNINEAKRLLDKQKNDDKIRLALELGTYYLFKPGNNKTDLDQSLLYIRQAQKLAASSGKTFWKNESLTLLAKFYLQSGDILRSQKLFSEVVGSNKIENNNKGIALAMANQGINLPVGTPEKLSLLEKAQLFCKQQGLKDKEIEVLSHISIEYFISNFDVAKKKLLELVALQNASGYRHTHVSLNTISFIDDMRGDYIPALTSALQAVKTMEQTGDTKFAPLFYSRLALLYLHMDKKEGLDIYLKALENKSKQTRLVWYKSFVNAAQATITFYGGKRGLDLIMPIIKEYPPKSLWERMAVAYLQGDCYASLRQDKLAIHFFDLFLKLSDQMPAHFVYLELPSCYIGIAKFYANTGNKARTQYYLDKASPFMSSAGKLFISWQYSLVQFKLDSLNGNYVSAIKNYQRYKEKSDSNLSLASMRQMNFMQVQFETKNKEQSIKSLTQRGELQQAKLNESNFLRNVTMGGIVALLVIVGLLYKQFRLKQRNNEQLQIQRNEIVNKNQVLENLLEEKQWLLKEVHHRVKNNLHTVMSLLESQSAYLADDALSAIQNSQHRIHAMSLIHQKLYTSDDVTTIEMSTYIQELVSYLRESFTTGQRITFDLNVEPVELDVAQAIPLGLILNEAITNSLKYAFPDNRKGLISIIFAQLDDTKFKLSVEDDGVGLVAGFEQDKISSLGMKLMRGLSTELHADFRVESLSGTGIYLSFNTDILLKSSYQISAQN</sequence>
<dbReference type="Proteomes" id="UP000294850">
    <property type="component" value="Unassembled WGS sequence"/>
</dbReference>
<comment type="caution">
    <text evidence="10">The sequence shown here is derived from an EMBL/GenBank/DDBJ whole genome shotgun (WGS) entry which is preliminary data.</text>
</comment>
<evidence type="ECO:0000256" key="1">
    <source>
        <dbReference type="ARBA" id="ARBA00000085"/>
    </source>
</evidence>
<dbReference type="InterPro" id="IPR011495">
    <property type="entry name" value="Sig_transdc_His_kin_sub2_dim/P"/>
</dbReference>
<feature type="domain" description="Histidine kinase/HSP90-like ATPase" evidence="9">
    <location>
        <begin position="719"/>
        <end position="817"/>
    </location>
</feature>
<reference evidence="10 11" key="1">
    <citation type="submission" date="2019-03" db="EMBL/GenBank/DDBJ databases">
        <title>Dyadobacter AR-3-6 sp. nov., isolated from arctic soil.</title>
        <authorList>
            <person name="Chaudhary D.K."/>
        </authorList>
    </citation>
    <scope>NUCLEOTIDE SEQUENCE [LARGE SCALE GENOMIC DNA]</scope>
    <source>
        <strain evidence="10 11">AR-3-6</strain>
    </source>
</reference>
<dbReference type="OrthoDB" id="9767435at2"/>
<gene>
    <name evidence="10" type="ORF">E0F88_27145</name>
</gene>
<organism evidence="10 11">
    <name type="scientific">Dyadobacter psychrotolerans</name>
    <dbReference type="NCBI Taxonomy" id="2541721"/>
    <lineage>
        <taxon>Bacteria</taxon>
        <taxon>Pseudomonadati</taxon>
        <taxon>Bacteroidota</taxon>
        <taxon>Cytophagia</taxon>
        <taxon>Cytophagales</taxon>
        <taxon>Spirosomataceae</taxon>
        <taxon>Dyadobacter</taxon>
    </lineage>
</organism>